<protein>
    <submittedName>
        <fullName evidence="5">Glycosyl transferase</fullName>
    </submittedName>
</protein>
<organism evidence="5 6">
    <name type="scientific">Oceanobacillus kimchii</name>
    <dbReference type="NCBI Taxonomy" id="746691"/>
    <lineage>
        <taxon>Bacteria</taxon>
        <taxon>Bacillati</taxon>
        <taxon>Bacillota</taxon>
        <taxon>Bacilli</taxon>
        <taxon>Bacillales</taxon>
        <taxon>Bacillaceae</taxon>
        <taxon>Oceanobacillus</taxon>
    </lineage>
</organism>
<dbReference type="Pfam" id="PF00534">
    <property type="entry name" value="Glycos_transf_1"/>
    <property type="match status" value="1"/>
</dbReference>
<evidence type="ECO:0000259" key="4">
    <source>
        <dbReference type="Pfam" id="PF13439"/>
    </source>
</evidence>
<reference evidence="5 6" key="1">
    <citation type="submission" date="2023-02" db="EMBL/GenBank/DDBJ databases">
        <title>Oceanobacillus kimchii IFOP_LL358 isolated form Alexandrium catenella lab strain.</title>
        <authorList>
            <person name="Gajardo G."/>
            <person name="Ueki S."/>
            <person name="Maruyama F."/>
        </authorList>
    </citation>
    <scope>NUCLEOTIDE SEQUENCE [LARGE SCALE GENOMIC DNA]</scope>
    <source>
        <strain evidence="5 6">IFOP_LL358</strain>
    </source>
</reference>
<dbReference type="PANTHER" id="PTHR12526">
    <property type="entry name" value="GLYCOSYLTRANSFERASE"/>
    <property type="match status" value="1"/>
</dbReference>
<evidence type="ECO:0000256" key="1">
    <source>
        <dbReference type="ARBA" id="ARBA00022676"/>
    </source>
</evidence>
<dbReference type="SUPFAM" id="SSF53756">
    <property type="entry name" value="UDP-Glycosyltransferase/glycogen phosphorylase"/>
    <property type="match status" value="1"/>
</dbReference>
<feature type="domain" description="Glycosyl transferase family 1" evidence="3">
    <location>
        <begin position="286"/>
        <end position="349"/>
    </location>
</feature>
<comment type="caution">
    <text evidence="5">The sequence shown here is derived from an EMBL/GenBank/DDBJ whole genome shotgun (WGS) entry which is preliminary data.</text>
</comment>
<dbReference type="Proteomes" id="UP001275436">
    <property type="component" value="Unassembled WGS sequence"/>
</dbReference>
<dbReference type="PANTHER" id="PTHR12526:SF629">
    <property type="entry name" value="TEICHURONIC ACID BIOSYNTHESIS GLYCOSYLTRANSFERASE TUAH-RELATED"/>
    <property type="match status" value="1"/>
</dbReference>
<evidence type="ECO:0000313" key="5">
    <source>
        <dbReference type="EMBL" id="GLO67612.1"/>
    </source>
</evidence>
<name>A0ABQ5TNE8_9BACI</name>
<accession>A0ABQ5TNE8</accession>
<feature type="domain" description="Glycosyltransferase subfamily 4-like N-terminal" evidence="4">
    <location>
        <begin position="26"/>
        <end position="148"/>
    </location>
</feature>
<dbReference type="InterPro" id="IPR028098">
    <property type="entry name" value="Glyco_trans_4-like_N"/>
</dbReference>
<dbReference type="RefSeq" id="WP_317958341.1">
    <property type="nucleotide sequence ID" value="NZ_BSKO01000001.1"/>
</dbReference>
<evidence type="ECO:0000256" key="2">
    <source>
        <dbReference type="ARBA" id="ARBA00022679"/>
    </source>
</evidence>
<keyword evidence="1" id="KW-0328">Glycosyltransferase</keyword>
<dbReference type="GO" id="GO:0016740">
    <property type="term" value="F:transferase activity"/>
    <property type="evidence" value="ECO:0007669"/>
    <property type="project" value="UniProtKB-KW"/>
</dbReference>
<gene>
    <name evidence="5" type="ORF">MACH08_33960</name>
</gene>
<keyword evidence="6" id="KW-1185">Reference proteome</keyword>
<dbReference type="Gene3D" id="3.40.50.2000">
    <property type="entry name" value="Glycogen Phosphorylase B"/>
    <property type="match status" value="2"/>
</dbReference>
<dbReference type="InterPro" id="IPR001296">
    <property type="entry name" value="Glyco_trans_1"/>
</dbReference>
<sequence>MTTSNRVVQLTTVHHPYDPRIYHKECKSLQKAGFEVFLLAKEDKNSERKEEPIKHIKLKSYTSRLKRMTIGALAAYKQAKKLNADVYHFHDPELLPIGWLLKNKNNHVIYDIHEDYITSIMQKDYVSRPIRKLIAFTYKTMERFFSKNMELCLAEKYYQDIYPTGKCILNYPTINQKFSEHKRTGTSENKLLYTGNVTLDRGALIHARIPVIDERMEVYYVGKCPSTLAEQIYNKAATKKDNIQIEGIDQFVEKEDIEERYLQYNWLAGIALFPPTEHYMKKELTKFFEYMNAGIPVICSNFPVWENFINKHQCGITVDPYNDQEIKDAISYLVENPDKAQEMGANGKKAVQHELNWEVEENKLITWYSDLIRFNQGERDGDSNGI</sequence>
<evidence type="ECO:0000313" key="6">
    <source>
        <dbReference type="Proteomes" id="UP001275436"/>
    </source>
</evidence>
<proteinExistence type="predicted"/>
<evidence type="ECO:0000259" key="3">
    <source>
        <dbReference type="Pfam" id="PF00534"/>
    </source>
</evidence>
<dbReference type="Pfam" id="PF13439">
    <property type="entry name" value="Glyco_transf_4"/>
    <property type="match status" value="1"/>
</dbReference>
<keyword evidence="2 5" id="KW-0808">Transferase</keyword>
<dbReference type="EMBL" id="BSKO01000001">
    <property type="protein sequence ID" value="GLO67612.1"/>
    <property type="molecule type" value="Genomic_DNA"/>
</dbReference>